<comment type="caution">
    <text evidence="1">The sequence shown here is derived from an EMBL/GenBank/DDBJ whole genome shotgun (WGS) entry which is preliminary data.</text>
</comment>
<protein>
    <submittedName>
        <fullName evidence="1">Uncharacterized protein</fullName>
    </submittedName>
</protein>
<sequence length="146" mass="16854">MPVININDNLITRIIPEYYDEVVAIRFVNEAGFEEWKAQEKKESEVSTKKARTKESIKIGCPSYISKHLLTDSAVEVKYRWEYPDHNLYDVQEIISSRLPSEVKQWIEELKDSPEGLNDLASTLRQSISIVESICSVPQSRPARQQ</sequence>
<gene>
    <name evidence="1" type="ORF">CU097_006404</name>
</gene>
<dbReference type="Proteomes" id="UP000252139">
    <property type="component" value="Unassembled WGS sequence"/>
</dbReference>
<dbReference type="STRING" id="86630.A0A367JQZ4"/>
<evidence type="ECO:0000313" key="1">
    <source>
        <dbReference type="EMBL" id="RCH92326.1"/>
    </source>
</evidence>
<evidence type="ECO:0000313" key="2">
    <source>
        <dbReference type="Proteomes" id="UP000252139"/>
    </source>
</evidence>
<name>A0A367JQZ4_RHIAZ</name>
<accession>A0A367JQZ4</accession>
<organism evidence="1 2">
    <name type="scientific">Rhizopus azygosporus</name>
    <name type="common">Rhizopus microsporus var. azygosporus</name>
    <dbReference type="NCBI Taxonomy" id="86630"/>
    <lineage>
        <taxon>Eukaryota</taxon>
        <taxon>Fungi</taxon>
        <taxon>Fungi incertae sedis</taxon>
        <taxon>Mucoromycota</taxon>
        <taxon>Mucoromycotina</taxon>
        <taxon>Mucoromycetes</taxon>
        <taxon>Mucorales</taxon>
        <taxon>Mucorineae</taxon>
        <taxon>Rhizopodaceae</taxon>
        <taxon>Rhizopus</taxon>
    </lineage>
</organism>
<dbReference type="OrthoDB" id="10373357at2759"/>
<dbReference type="AlphaFoldDB" id="A0A367JQZ4"/>
<keyword evidence="2" id="KW-1185">Reference proteome</keyword>
<proteinExistence type="predicted"/>
<dbReference type="EMBL" id="PJQL01000844">
    <property type="protein sequence ID" value="RCH92326.1"/>
    <property type="molecule type" value="Genomic_DNA"/>
</dbReference>
<reference evidence="1 2" key="1">
    <citation type="journal article" date="2018" name="G3 (Bethesda)">
        <title>Phylogenetic and Phylogenomic Definition of Rhizopus Species.</title>
        <authorList>
            <person name="Gryganskyi A.P."/>
            <person name="Golan J."/>
            <person name="Dolatabadi S."/>
            <person name="Mondo S."/>
            <person name="Robb S."/>
            <person name="Idnurm A."/>
            <person name="Muszewska A."/>
            <person name="Steczkiewicz K."/>
            <person name="Masonjones S."/>
            <person name="Liao H.L."/>
            <person name="Gajdeczka M.T."/>
            <person name="Anike F."/>
            <person name="Vuek A."/>
            <person name="Anishchenko I.M."/>
            <person name="Voigt K."/>
            <person name="de Hoog G.S."/>
            <person name="Smith M.E."/>
            <person name="Heitman J."/>
            <person name="Vilgalys R."/>
            <person name="Stajich J.E."/>
        </authorList>
    </citation>
    <scope>NUCLEOTIDE SEQUENCE [LARGE SCALE GENOMIC DNA]</scope>
    <source>
        <strain evidence="1 2">CBS 357.93</strain>
    </source>
</reference>